<dbReference type="InterPro" id="IPR001753">
    <property type="entry name" value="Enoyl-CoA_hydra/iso"/>
</dbReference>
<evidence type="ECO:0000256" key="2">
    <source>
        <dbReference type="ARBA" id="ARBA00023239"/>
    </source>
</evidence>
<evidence type="ECO:0000256" key="1">
    <source>
        <dbReference type="ARBA" id="ARBA00005254"/>
    </source>
</evidence>
<dbReference type="CDD" id="cd06558">
    <property type="entry name" value="crotonase-like"/>
    <property type="match status" value="1"/>
</dbReference>
<organism evidence="3">
    <name type="scientific">marine sediment metagenome</name>
    <dbReference type="NCBI Taxonomy" id="412755"/>
    <lineage>
        <taxon>unclassified sequences</taxon>
        <taxon>metagenomes</taxon>
        <taxon>ecological metagenomes</taxon>
    </lineage>
</organism>
<evidence type="ECO:0000313" key="3">
    <source>
        <dbReference type="EMBL" id="KKL92838.1"/>
    </source>
</evidence>
<dbReference type="PROSITE" id="PS00166">
    <property type="entry name" value="ENOYL_COA_HYDRATASE"/>
    <property type="match status" value="1"/>
</dbReference>
<dbReference type="EMBL" id="LAZR01019359">
    <property type="protein sequence ID" value="KKL92838.1"/>
    <property type="molecule type" value="Genomic_DNA"/>
</dbReference>
<name>A0A0F9G2G5_9ZZZZ</name>
<reference evidence="3" key="1">
    <citation type="journal article" date="2015" name="Nature">
        <title>Complex archaea that bridge the gap between prokaryotes and eukaryotes.</title>
        <authorList>
            <person name="Spang A."/>
            <person name="Saw J.H."/>
            <person name="Jorgensen S.L."/>
            <person name="Zaremba-Niedzwiedzka K."/>
            <person name="Martijn J."/>
            <person name="Lind A.E."/>
            <person name="van Eijk R."/>
            <person name="Schleper C."/>
            <person name="Guy L."/>
            <person name="Ettema T.J."/>
        </authorList>
    </citation>
    <scope>NUCLEOTIDE SEQUENCE</scope>
</reference>
<dbReference type="InterPro" id="IPR018376">
    <property type="entry name" value="Enoyl-CoA_hyd/isom_CS"/>
</dbReference>
<dbReference type="InterPro" id="IPR014748">
    <property type="entry name" value="Enoyl-CoA_hydra_C"/>
</dbReference>
<dbReference type="GO" id="GO:0016829">
    <property type="term" value="F:lyase activity"/>
    <property type="evidence" value="ECO:0007669"/>
    <property type="project" value="UniProtKB-KW"/>
</dbReference>
<dbReference type="NCBIfam" id="NF004781">
    <property type="entry name" value="PRK06127.1"/>
    <property type="match status" value="1"/>
</dbReference>
<dbReference type="GO" id="GO:0006635">
    <property type="term" value="P:fatty acid beta-oxidation"/>
    <property type="evidence" value="ECO:0007669"/>
    <property type="project" value="TreeGrafter"/>
</dbReference>
<comment type="similarity">
    <text evidence="1">Belongs to the enoyl-CoA hydratase/isomerase family.</text>
</comment>
<keyword evidence="2" id="KW-0456">Lyase</keyword>
<protein>
    <recommendedName>
        <fullName evidence="4">Enoyl-CoA hydratase</fullName>
    </recommendedName>
</protein>
<dbReference type="InterPro" id="IPR029045">
    <property type="entry name" value="ClpP/crotonase-like_dom_sf"/>
</dbReference>
<comment type="caution">
    <text evidence="3">The sequence shown here is derived from an EMBL/GenBank/DDBJ whole genome shotgun (WGS) entry which is preliminary data.</text>
</comment>
<accession>A0A0F9G2G5</accession>
<dbReference type="PANTHER" id="PTHR11941">
    <property type="entry name" value="ENOYL-COA HYDRATASE-RELATED"/>
    <property type="match status" value="1"/>
</dbReference>
<sequence>MTDKILTEQKGEVARIIFNQPEKRNAVSLEMWEAVEAALARFAADDSVRVLILSGAGGKAFVSGADISKFESERSSAEAVAHYNATTKRVYDAVEGFAKPTIAQIDGFCVGGGVALSLCCDMRICGEGSNFAIPAAKLGLGYGFPGINRLVQVVGPSFAKEIFFTARRFNAEEARVMGLVNRVVPDGTVAEAAEATAAMIAANAPMTVDSVKFIVGQTVAPESERDLDACQARVDECFASADYVEGRRAFLEKRKPAFVGA</sequence>
<proteinExistence type="inferred from homology"/>
<dbReference type="PANTHER" id="PTHR11941:SF54">
    <property type="entry name" value="ENOYL-COA HYDRATASE, MITOCHONDRIAL"/>
    <property type="match status" value="1"/>
</dbReference>
<gene>
    <name evidence="3" type="ORF">LCGC14_1880700</name>
</gene>
<dbReference type="AlphaFoldDB" id="A0A0F9G2G5"/>
<dbReference type="SUPFAM" id="SSF52096">
    <property type="entry name" value="ClpP/crotonase"/>
    <property type="match status" value="1"/>
</dbReference>
<dbReference type="Gene3D" id="3.90.226.10">
    <property type="entry name" value="2-enoyl-CoA Hydratase, Chain A, domain 1"/>
    <property type="match status" value="1"/>
</dbReference>
<dbReference type="Gene3D" id="1.10.12.10">
    <property type="entry name" value="Lyase 2-enoyl-coa Hydratase, Chain A, domain 2"/>
    <property type="match status" value="1"/>
</dbReference>
<evidence type="ECO:0008006" key="4">
    <source>
        <dbReference type="Google" id="ProtNLM"/>
    </source>
</evidence>
<dbReference type="Pfam" id="PF00378">
    <property type="entry name" value="ECH_1"/>
    <property type="match status" value="1"/>
</dbReference>